<evidence type="ECO:0000256" key="7">
    <source>
        <dbReference type="ARBA" id="ARBA00023054"/>
    </source>
</evidence>
<keyword evidence="7" id="KW-0175">Coiled coil</keyword>
<evidence type="ECO:0000256" key="10">
    <source>
        <dbReference type="ARBA" id="ARBA00023242"/>
    </source>
</evidence>
<keyword evidence="5" id="KW-0862">Zinc</keyword>
<keyword evidence="11" id="KW-0131">Cell cycle</keyword>
<keyword evidence="8 12" id="KW-0238">DNA-binding</keyword>
<evidence type="ECO:0000313" key="14">
    <source>
        <dbReference type="EMBL" id="JAT08732.1"/>
    </source>
</evidence>
<keyword evidence="9" id="KW-0804">Transcription</keyword>
<dbReference type="InterPro" id="IPR006612">
    <property type="entry name" value="THAP_Znf"/>
</dbReference>
<organism evidence="14">
    <name type="scientific">Graphocephala atropunctata</name>
    <dbReference type="NCBI Taxonomy" id="36148"/>
    <lineage>
        <taxon>Eukaryota</taxon>
        <taxon>Metazoa</taxon>
        <taxon>Ecdysozoa</taxon>
        <taxon>Arthropoda</taxon>
        <taxon>Hexapoda</taxon>
        <taxon>Insecta</taxon>
        <taxon>Pterygota</taxon>
        <taxon>Neoptera</taxon>
        <taxon>Paraneoptera</taxon>
        <taxon>Hemiptera</taxon>
        <taxon>Auchenorrhyncha</taxon>
        <taxon>Membracoidea</taxon>
        <taxon>Cicadellidae</taxon>
        <taxon>Cicadellinae</taxon>
        <taxon>Cicadellini</taxon>
        <taxon>Graphocephala</taxon>
    </lineage>
</organism>
<dbReference type="PROSITE" id="PS50950">
    <property type="entry name" value="ZF_THAP"/>
    <property type="match status" value="1"/>
</dbReference>
<dbReference type="Pfam" id="PF12017">
    <property type="entry name" value="Tnp_P_element"/>
    <property type="match status" value="1"/>
</dbReference>
<name>A0A1B6KBA9_9HEMI</name>
<sequence length="359" mass="41414">MPYYKGDVCSAINCSNNKKVRPDLSFFRCPKEEVRCRQWVVNSRREDLQDKDVDYLYKNIKFCALHFLESQFVNVEKKKLNWNAIPTVFEISNKLPLPPKNMTESNSKSLEEEIFGTDDEPTLPSPAIEEVPATNNETSCNYSSTCTKVVLSTNNNSSASTSEMVLSVNNTTTLDHTSTCTFEVISATNNETTLNNSSFFKKETIPLKEIKLVNEVAKLKQVIDKLRSACRRKNKMIYKLRQKNKKLKKCTCVMRRNVNIMLERKTVETVLSKYMKKGSVNLILSHIKLPTKSIEGNRWDENIKDFALKLRNYSPQAYRLLFKYFNLPGLRTLQRYARQRNLNGGINNGKETSLIEKEK</sequence>
<keyword evidence="3" id="KW-0479">Metal-binding</keyword>
<evidence type="ECO:0000256" key="2">
    <source>
        <dbReference type="ARBA" id="ARBA00006177"/>
    </source>
</evidence>
<dbReference type="GO" id="GO:0008270">
    <property type="term" value="F:zinc ion binding"/>
    <property type="evidence" value="ECO:0007669"/>
    <property type="project" value="UniProtKB-KW"/>
</dbReference>
<keyword evidence="10" id="KW-0539">Nucleus</keyword>
<dbReference type="Pfam" id="PF05485">
    <property type="entry name" value="THAP"/>
    <property type="match status" value="1"/>
</dbReference>
<evidence type="ECO:0000256" key="6">
    <source>
        <dbReference type="ARBA" id="ARBA00023015"/>
    </source>
</evidence>
<keyword evidence="6" id="KW-0805">Transcription regulation</keyword>
<evidence type="ECO:0000256" key="8">
    <source>
        <dbReference type="ARBA" id="ARBA00023125"/>
    </source>
</evidence>
<evidence type="ECO:0000256" key="11">
    <source>
        <dbReference type="ARBA" id="ARBA00023306"/>
    </source>
</evidence>
<reference evidence="14" key="1">
    <citation type="submission" date="2015-11" db="EMBL/GenBank/DDBJ databases">
        <title>De novo transcriptome assembly of four potential Pierce s Disease insect vectors from Arizona vineyards.</title>
        <authorList>
            <person name="Tassone E.E."/>
        </authorList>
    </citation>
    <scope>NUCLEOTIDE SEQUENCE</scope>
</reference>
<gene>
    <name evidence="14" type="ORF">g.20553</name>
</gene>
<accession>A0A1B6KBA9</accession>
<feature type="domain" description="THAP-type" evidence="13">
    <location>
        <begin position="1"/>
        <end position="89"/>
    </location>
</feature>
<dbReference type="SMART" id="SM00692">
    <property type="entry name" value="DM3"/>
    <property type="match status" value="1"/>
</dbReference>
<dbReference type="PANTHER" id="PTHR46600">
    <property type="entry name" value="THAP DOMAIN-CONTAINING"/>
    <property type="match status" value="1"/>
</dbReference>
<proteinExistence type="inferred from homology"/>
<comment type="similarity">
    <text evidence="2">Belongs to the THAP1 family.</text>
</comment>
<dbReference type="InterPro" id="IPR021896">
    <property type="entry name" value="THAP9-like_HTH"/>
</dbReference>
<dbReference type="InterPro" id="IPR026516">
    <property type="entry name" value="THAP1/10"/>
</dbReference>
<dbReference type="AlphaFoldDB" id="A0A1B6KBA9"/>
<keyword evidence="4 12" id="KW-0863">Zinc-finger</keyword>
<evidence type="ECO:0000259" key="13">
    <source>
        <dbReference type="PROSITE" id="PS50950"/>
    </source>
</evidence>
<dbReference type="EMBL" id="GEBQ01031245">
    <property type="protein sequence ID" value="JAT08732.1"/>
    <property type="molecule type" value="Transcribed_RNA"/>
</dbReference>
<comment type="subcellular location">
    <subcellularLocation>
        <location evidence="1">Nucleus</location>
        <location evidence="1">Nucleoplasm</location>
    </subcellularLocation>
</comment>
<evidence type="ECO:0000256" key="12">
    <source>
        <dbReference type="PROSITE-ProRule" id="PRU00309"/>
    </source>
</evidence>
<evidence type="ECO:0000256" key="5">
    <source>
        <dbReference type="ARBA" id="ARBA00022833"/>
    </source>
</evidence>
<dbReference type="PANTHER" id="PTHR46600:SF1">
    <property type="entry name" value="THAP DOMAIN-CONTAINING PROTEIN 1"/>
    <property type="match status" value="1"/>
</dbReference>
<protein>
    <recommendedName>
        <fullName evidence="13">THAP-type domain-containing protein</fullName>
    </recommendedName>
</protein>
<dbReference type="GO" id="GO:0043565">
    <property type="term" value="F:sequence-specific DNA binding"/>
    <property type="evidence" value="ECO:0007669"/>
    <property type="project" value="InterPro"/>
</dbReference>
<dbReference type="SMART" id="SM00980">
    <property type="entry name" value="THAP"/>
    <property type="match status" value="1"/>
</dbReference>
<evidence type="ECO:0000256" key="9">
    <source>
        <dbReference type="ARBA" id="ARBA00023163"/>
    </source>
</evidence>
<dbReference type="GO" id="GO:0005654">
    <property type="term" value="C:nucleoplasm"/>
    <property type="evidence" value="ECO:0007669"/>
    <property type="project" value="UniProtKB-SubCell"/>
</dbReference>
<evidence type="ECO:0000256" key="1">
    <source>
        <dbReference type="ARBA" id="ARBA00004642"/>
    </source>
</evidence>
<evidence type="ECO:0000256" key="4">
    <source>
        <dbReference type="ARBA" id="ARBA00022771"/>
    </source>
</evidence>
<dbReference type="SUPFAM" id="SSF57716">
    <property type="entry name" value="Glucocorticoid receptor-like (DNA-binding domain)"/>
    <property type="match status" value="1"/>
</dbReference>
<evidence type="ECO:0000256" key="3">
    <source>
        <dbReference type="ARBA" id="ARBA00022723"/>
    </source>
</evidence>